<feature type="transmembrane region" description="Helical" evidence="1">
    <location>
        <begin position="12"/>
        <end position="33"/>
    </location>
</feature>
<evidence type="ECO:0000256" key="1">
    <source>
        <dbReference type="SAM" id="Phobius"/>
    </source>
</evidence>
<dbReference type="RefSeq" id="WP_220746941.1">
    <property type="nucleotide sequence ID" value="NZ_BPFH01000001.1"/>
</dbReference>
<keyword evidence="1" id="KW-0812">Transmembrane</keyword>
<keyword evidence="1" id="KW-1133">Transmembrane helix</keyword>
<keyword evidence="1" id="KW-0472">Membrane</keyword>
<sequence>MSNGISLTWADAAAVAALTIALPYTAGFAYYAAFFTTFDVALSEVNLSQGDYFLQALNVATERDGTTRLPLWAVLLCLAGLYGCILAVLRTAKMLRTRHFVLGGVAGFAALLLLALTAGQHLGRSESRDLLSGDRSLHPPLLLNLAAPKDKQIDLSSYEGLGARRISGDGVWRLIFADGQTLFLLGQFDQSPTHFVLRLPVATTQALVTTVPEGTP</sequence>
<keyword evidence="3" id="KW-1185">Reference proteome</keyword>
<gene>
    <name evidence="2" type="ORF">JANAI62_00160</name>
</gene>
<feature type="transmembrane region" description="Helical" evidence="1">
    <location>
        <begin position="100"/>
        <end position="119"/>
    </location>
</feature>
<evidence type="ECO:0000313" key="3">
    <source>
        <dbReference type="Proteomes" id="UP000786693"/>
    </source>
</evidence>
<name>A0ABQ4NG57_9RHOB</name>
<evidence type="ECO:0000313" key="2">
    <source>
        <dbReference type="EMBL" id="GIT93393.1"/>
    </source>
</evidence>
<dbReference type="Proteomes" id="UP000786693">
    <property type="component" value="Unassembled WGS sequence"/>
</dbReference>
<feature type="transmembrane region" description="Helical" evidence="1">
    <location>
        <begin position="69"/>
        <end position="88"/>
    </location>
</feature>
<dbReference type="EMBL" id="BPFH01000001">
    <property type="protein sequence ID" value="GIT93393.1"/>
    <property type="molecule type" value="Genomic_DNA"/>
</dbReference>
<organism evidence="2 3">
    <name type="scientific">Jannaschia pagri</name>
    <dbReference type="NCBI Taxonomy" id="2829797"/>
    <lineage>
        <taxon>Bacteria</taxon>
        <taxon>Pseudomonadati</taxon>
        <taxon>Pseudomonadota</taxon>
        <taxon>Alphaproteobacteria</taxon>
        <taxon>Rhodobacterales</taxon>
        <taxon>Roseobacteraceae</taxon>
        <taxon>Jannaschia</taxon>
    </lineage>
</organism>
<accession>A0ABQ4NG57</accession>
<protein>
    <submittedName>
        <fullName evidence="2">Uncharacterized protein</fullName>
    </submittedName>
</protein>
<reference evidence="2 3" key="1">
    <citation type="submission" date="2021-05" db="EMBL/GenBank/DDBJ databases">
        <title>Bacteria Genome sequencing.</title>
        <authorList>
            <person name="Takabe Y."/>
            <person name="Nakajima Y."/>
            <person name="Suzuki S."/>
            <person name="Shiozaki T."/>
        </authorList>
    </citation>
    <scope>NUCLEOTIDE SEQUENCE [LARGE SCALE GENOMIC DNA]</scope>
    <source>
        <strain evidence="2 3">AI_62</strain>
    </source>
</reference>
<proteinExistence type="predicted"/>
<comment type="caution">
    <text evidence="2">The sequence shown here is derived from an EMBL/GenBank/DDBJ whole genome shotgun (WGS) entry which is preliminary data.</text>
</comment>